<dbReference type="InterPro" id="IPR027417">
    <property type="entry name" value="P-loop_NTPase"/>
</dbReference>
<feature type="domain" description="AAA+ ATPase" evidence="12">
    <location>
        <begin position="549"/>
        <end position="687"/>
    </location>
</feature>
<dbReference type="InterPro" id="IPR047533">
    <property type="entry name" value="RecA-like_PEX6_r2"/>
</dbReference>
<evidence type="ECO:0000313" key="14">
    <source>
        <dbReference type="Proteomes" id="UP001652700"/>
    </source>
</evidence>
<dbReference type="GO" id="GO:0016558">
    <property type="term" value="P:protein import into peroxisome matrix"/>
    <property type="evidence" value="ECO:0007669"/>
    <property type="project" value="TreeGrafter"/>
</dbReference>
<dbReference type="OrthoDB" id="2187at2759"/>
<evidence type="ECO:0000256" key="8">
    <source>
        <dbReference type="ARBA" id="ARBA00034811"/>
    </source>
</evidence>
<dbReference type="GO" id="GO:0005829">
    <property type="term" value="C:cytosol"/>
    <property type="evidence" value="ECO:0007669"/>
    <property type="project" value="TreeGrafter"/>
</dbReference>
<dbReference type="KEGG" id="dvv:114325628"/>
<keyword evidence="6" id="KW-0067">ATP-binding</keyword>
<dbReference type="PANTHER" id="PTHR23077:SF9">
    <property type="entry name" value="PEROXISOMAL ATPASE PEX6"/>
    <property type="match status" value="1"/>
</dbReference>
<dbReference type="RefSeq" id="XP_028129537.1">
    <property type="nucleotide sequence ID" value="XM_028273736.1"/>
</dbReference>
<dbReference type="PROSITE" id="PS00674">
    <property type="entry name" value="AAA"/>
    <property type="match status" value="1"/>
</dbReference>
<evidence type="ECO:0000259" key="12">
    <source>
        <dbReference type="SMART" id="SM00382"/>
    </source>
</evidence>
<dbReference type="GO" id="GO:0016887">
    <property type="term" value="F:ATP hydrolysis activity"/>
    <property type="evidence" value="ECO:0007669"/>
    <property type="project" value="InterPro"/>
</dbReference>
<keyword evidence="4" id="KW-0547">Nucleotide-binding</keyword>
<dbReference type="AlphaFoldDB" id="A0A6P7F2I2"/>
<dbReference type="InterPro" id="IPR003593">
    <property type="entry name" value="AAA+_ATPase"/>
</dbReference>
<evidence type="ECO:0000256" key="3">
    <source>
        <dbReference type="ARBA" id="ARBA00022593"/>
    </source>
</evidence>
<dbReference type="InterPro" id="IPR050168">
    <property type="entry name" value="AAA_ATPase_domain"/>
</dbReference>
<dbReference type="Pfam" id="PF00004">
    <property type="entry name" value="AAA"/>
    <property type="match status" value="2"/>
</dbReference>
<evidence type="ECO:0000256" key="11">
    <source>
        <dbReference type="SAM" id="Phobius"/>
    </source>
</evidence>
<reference evidence="15 16" key="1">
    <citation type="submission" date="2025-04" db="UniProtKB">
        <authorList>
            <consortium name="RefSeq"/>
        </authorList>
    </citation>
    <scope>IDENTIFICATION</scope>
    <source>
        <tissue evidence="15 16">Whole insect</tissue>
    </source>
</reference>
<dbReference type="GeneID" id="114325628"/>
<proteinExistence type="inferred from homology"/>
<keyword evidence="11" id="KW-0812">Transmembrane</keyword>
<evidence type="ECO:0000256" key="6">
    <source>
        <dbReference type="ARBA" id="ARBA00022840"/>
    </source>
</evidence>
<evidence type="ECO:0000313" key="13">
    <source>
        <dbReference type="EnsemblMetazoa" id="XP_028129536.1"/>
    </source>
</evidence>
<comment type="catalytic activity">
    <reaction evidence="10">
        <text>ATP + H2O = ADP + phosphate + H(+)</text>
        <dbReference type="Rhea" id="RHEA:13065"/>
        <dbReference type="ChEBI" id="CHEBI:15377"/>
        <dbReference type="ChEBI" id="CHEBI:15378"/>
        <dbReference type="ChEBI" id="CHEBI:30616"/>
        <dbReference type="ChEBI" id="CHEBI:43474"/>
        <dbReference type="ChEBI" id="CHEBI:456216"/>
    </reaction>
    <physiologicalReaction direction="left-to-right" evidence="10">
        <dbReference type="Rhea" id="RHEA:13066"/>
    </physiologicalReaction>
</comment>
<dbReference type="GO" id="GO:0005778">
    <property type="term" value="C:peroxisomal membrane"/>
    <property type="evidence" value="ECO:0007669"/>
    <property type="project" value="TreeGrafter"/>
</dbReference>
<keyword evidence="7 11" id="KW-0472">Membrane</keyword>
<evidence type="ECO:0000256" key="2">
    <source>
        <dbReference type="ARBA" id="ARBA00006914"/>
    </source>
</evidence>
<comment type="similarity">
    <text evidence="2">Belongs to the AAA ATPase family.</text>
</comment>
<dbReference type="GO" id="GO:0005524">
    <property type="term" value="F:ATP binding"/>
    <property type="evidence" value="ECO:0007669"/>
    <property type="project" value="UniProtKB-KW"/>
</dbReference>
<protein>
    <recommendedName>
        <fullName evidence="8">Peroxisomal ATPase PEX6</fullName>
    </recommendedName>
    <alternativeName>
        <fullName evidence="9">Peroxin-6</fullName>
    </alternativeName>
</protein>
<accession>A0A6P7F2I2</accession>
<keyword evidence="3" id="KW-0962">Peroxisome biogenesis</keyword>
<keyword evidence="11" id="KW-1133">Transmembrane helix</keyword>
<dbReference type="Proteomes" id="UP001652700">
    <property type="component" value="Unplaced"/>
</dbReference>
<dbReference type="FunFam" id="3.40.50.300:FF:000109">
    <property type="entry name" value="Peroxisomal biogenesis factor 6"/>
    <property type="match status" value="1"/>
</dbReference>
<evidence type="ECO:0000256" key="9">
    <source>
        <dbReference type="ARBA" id="ARBA00034920"/>
    </source>
</evidence>
<feature type="transmembrane region" description="Helical" evidence="11">
    <location>
        <begin position="21"/>
        <end position="38"/>
    </location>
</feature>
<name>A0A6P7F2I2_DIAVI</name>
<evidence type="ECO:0000256" key="5">
    <source>
        <dbReference type="ARBA" id="ARBA00022801"/>
    </source>
</evidence>
<dbReference type="InterPro" id="IPR003959">
    <property type="entry name" value="ATPase_AAA_core"/>
</dbReference>
<dbReference type="InterPro" id="IPR003960">
    <property type="entry name" value="ATPase_AAA_CS"/>
</dbReference>
<dbReference type="Gene3D" id="3.40.50.300">
    <property type="entry name" value="P-loop containing nucleotide triphosphate hydrolases"/>
    <property type="match status" value="2"/>
</dbReference>
<dbReference type="Gene3D" id="1.10.8.60">
    <property type="match status" value="2"/>
</dbReference>
<sequence>MKNKETFKDARILFSIIKAKYPKYHPFWFILYMYILYIRTLKRQYLYNLRPVPTDFIIKYVKNKSYFKDIHSTVIVNTHNIYTSDKVLKLYCDKTKLTRIVYTVPLAGCDKHELLVSNTFFQNLSNINLINSLRLLCCSLDQSKIAQEINISLISCPFDINNSLSDALLERYFKKPKLLRKGDLIEINIKYIAEDIYFLNSKVNNVHSVFFKCNKVIYQEKEVTESVCCVLGETAIRQSVNLQSFVPKITSKVVPNSKEEFKELCLCPYGLQNYFQEMQMAVKPFLRKQRLSLKPTFLVTGNAGSGKNIIVSSLAAELGMHYYRIDHYELMANVYAQNETKLHNTFFTAKLAAPCVIALHNFENFGKNNDGQFDERIMGNFLDELDFLFENNTFPVLLFCCSNQKEIPPDLKKLFLQTFDICTPSDLEREQHLRWICEERNIETDVDFSEVANKTHGFVFEDLRALVYYAERNCGRKLCDSKTFKIDMRDFDKAVDYMQKNYNESIGAPKVPKVLWSDVGGLTDIKEEINKTINLPLRHPEIFRTSGLRRSGILLFGPPGTGKTLIAKAVATECNLCFLSVKGPELLNMYVGQSEQNIREVFERAREASPCIIFFDELDSLAPNRGISGDSGGVMDRVVSQLLSEMDGLNDSATIFIIGATNRPDLIDPALLRPGRFDKLLYVGPCTDDISKTSVLKALTRKFKLDDQVDLTEVVRVCPKNVTGADFYGICSNAWMFAVRRLIKQIEAGDVSAEEAASDDVIVNFEDFKQAMVNVKPSISPEDLLYFEKLKMELGSNS</sequence>
<evidence type="ECO:0000313" key="15">
    <source>
        <dbReference type="RefSeq" id="XP_028129536.1"/>
    </source>
</evidence>
<reference evidence="13" key="2">
    <citation type="submission" date="2025-05" db="UniProtKB">
        <authorList>
            <consortium name="EnsemblMetazoa"/>
        </authorList>
    </citation>
    <scope>IDENTIFICATION</scope>
</reference>
<dbReference type="PANTHER" id="PTHR23077">
    <property type="entry name" value="AAA-FAMILY ATPASE"/>
    <property type="match status" value="1"/>
</dbReference>
<dbReference type="RefSeq" id="XP_028129536.1">
    <property type="nucleotide sequence ID" value="XM_028273735.1"/>
</dbReference>
<evidence type="ECO:0000256" key="1">
    <source>
        <dbReference type="ARBA" id="ARBA00004370"/>
    </source>
</evidence>
<evidence type="ECO:0000256" key="4">
    <source>
        <dbReference type="ARBA" id="ARBA00022741"/>
    </source>
</evidence>
<dbReference type="EnsemblMetazoa" id="XM_028273735.2">
    <property type="protein sequence ID" value="XP_028129536.1"/>
    <property type="gene ID" value="LOC114325628"/>
</dbReference>
<dbReference type="SUPFAM" id="SSF52540">
    <property type="entry name" value="P-loop containing nucleoside triphosphate hydrolases"/>
    <property type="match status" value="2"/>
</dbReference>
<evidence type="ECO:0000313" key="16">
    <source>
        <dbReference type="RefSeq" id="XP_028129537.1"/>
    </source>
</evidence>
<organism evidence="15">
    <name type="scientific">Diabrotica virgifera virgifera</name>
    <name type="common">western corn rootworm</name>
    <dbReference type="NCBI Taxonomy" id="50390"/>
    <lineage>
        <taxon>Eukaryota</taxon>
        <taxon>Metazoa</taxon>
        <taxon>Ecdysozoa</taxon>
        <taxon>Arthropoda</taxon>
        <taxon>Hexapoda</taxon>
        <taxon>Insecta</taxon>
        <taxon>Pterygota</taxon>
        <taxon>Neoptera</taxon>
        <taxon>Endopterygota</taxon>
        <taxon>Coleoptera</taxon>
        <taxon>Polyphaga</taxon>
        <taxon>Cucujiformia</taxon>
        <taxon>Chrysomeloidea</taxon>
        <taxon>Chrysomelidae</taxon>
        <taxon>Galerucinae</taxon>
        <taxon>Diabroticina</taxon>
        <taxon>Diabroticites</taxon>
        <taxon>Diabrotica</taxon>
    </lineage>
</organism>
<keyword evidence="5" id="KW-0378">Hydrolase</keyword>
<evidence type="ECO:0000256" key="10">
    <source>
        <dbReference type="ARBA" id="ARBA00048778"/>
    </source>
</evidence>
<keyword evidence="14" id="KW-1185">Reference proteome</keyword>
<dbReference type="SMART" id="SM00382">
    <property type="entry name" value="AAA"/>
    <property type="match status" value="1"/>
</dbReference>
<comment type="subcellular location">
    <subcellularLocation>
        <location evidence="1">Membrane</location>
    </subcellularLocation>
</comment>
<evidence type="ECO:0000256" key="7">
    <source>
        <dbReference type="ARBA" id="ARBA00023136"/>
    </source>
</evidence>
<gene>
    <name evidence="15 16" type="primary">LOC114325628</name>
</gene>
<dbReference type="CDD" id="cd19527">
    <property type="entry name" value="RecA-like_PEX6_r2"/>
    <property type="match status" value="1"/>
</dbReference>